<dbReference type="GO" id="GO:0046983">
    <property type="term" value="F:protein dimerization activity"/>
    <property type="evidence" value="ECO:0007669"/>
    <property type="project" value="InterPro"/>
</dbReference>
<dbReference type="GO" id="GO:0000155">
    <property type="term" value="F:phosphorelay sensor kinase activity"/>
    <property type="evidence" value="ECO:0007669"/>
    <property type="project" value="InterPro"/>
</dbReference>
<reference evidence="5 6" key="1">
    <citation type="submission" date="2010-08" db="EMBL/GenBank/DDBJ databases">
        <title>Complete sequence of Gallionella capsiferriformans ES-2.</title>
        <authorList>
            <consortium name="US DOE Joint Genome Institute"/>
            <person name="Lucas S."/>
            <person name="Copeland A."/>
            <person name="Lapidus A."/>
            <person name="Cheng J.-F."/>
            <person name="Bruce D."/>
            <person name="Goodwin L."/>
            <person name="Pitluck S."/>
            <person name="Chertkov O."/>
            <person name="Davenport K.W."/>
            <person name="Detter J.C."/>
            <person name="Han C."/>
            <person name="Tapia R."/>
            <person name="Land M."/>
            <person name="Hauser L."/>
            <person name="Chang Y.-J."/>
            <person name="Jeffries C."/>
            <person name="Kyrpides N."/>
            <person name="Ivanova N."/>
            <person name="Mikhailova N."/>
            <person name="Shelobolina E.S."/>
            <person name="Picardal F."/>
            <person name="Roden E."/>
            <person name="Emerson D."/>
            <person name="Woyke T."/>
        </authorList>
    </citation>
    <scope>NUCLEOTIDE SEQUENCE [LARGE SCALE GENOMIC DNA]</scope>
    <source>
        <strain evidence="5 6">ES-2</strain>
    </source>
</reference>
<keyword evidence="1" id="KW-0808">Transferase</keyword>
<proteinExistence type="predicted"/>
<dbReference type="SUPFAM" id="SSF55874">
    <property type="entry name" value="ATPase domain of HSP90 chaperone/DNA topoisomerase II/histidine kinase"/>
    <property type="match status" value="1"/>
</dbReference>
<dbReference type="KEGG" id="gca:Galf_0114"/>
<dbReference type="PANTHER" id="PTHR24421:SF58">
    <property type="entry name" value="SIGNAL TRANSDUCTION HISTIDINE-PROTEIN KINASE_PHOSPHATASE UHPB"/>
    <property type="match status" value="1"/>
</dbReference>
<dbReference type="HOGENOM" id="CLU_000445_20_6_4"/>
<dbReference type="RefSeq" id="WP_013292102.1">
    <property type="nucleotide sequence ID" value="NC_014394.1"/>
</dbReference>
<keyword evidence="2 5" id="KW-0418">Kinase</keyword>
<evidence type="ECO:0000256" key="2">
    <source>
        <dbReference type="ARBA" id="ARBA00022777"/>
    </source>
</evidence>
<dbReference type="STRING" id="395494.Galf_0114"/>
<accession>D9SIA2</accession>
<dbReference type="Gene3D" id="1.20.5.1930">
    <property type="match status" value="1"/>
</dbReference>
<dbReference type="Gene3D" id="3.30.565.10">
    <property type="entry name" value="Histidine kinase-like ATPase, C-terminal domain"/>
    <property type="match status" value="1"/>
</dbReference>
<evidence type="ECO:0000313" key="6">
    <source>
        <dbReference type="Proteomes" id="UP000001235"/>
    </source>
</evidence>
<protein>
    <submittedName>
        <fullName evidence="5">Histidine kinase</fullName>
    </submittedName>
</protein>
<evidence type="ECO:0000256" key="1">
    <source>
        <dbReference type="ARBA" id="ARBA00022679"/>
    </source>
</evidence>
<dbReference type="OrthoDB" id="9797605at2"/>
<dbReference type="InterPro" id="IPR050482">
    <property type="entry name" value="Sensor_HK_TwoCompSys"/>
</dbReference>
<dbReference type="eggNOG" id="COG4585">
    <property type="taxonomic scope" value="Bacteria"/>
</dbReference>
<keyword evidence="3" id="KW-0902">Two-component regulatory system</keyword>
<dbReference type="CDD" id="cd16917">
    <property type="entry name" value="HATPase_UhpB-NarQ-NarX-like"/>
    <property type="match status" value="1"/>
</dbReference>
<dbReference type="InterPro" id="IPR003594">
    <property type="entry name" value="HATPase_dom"/>
</dbReference>
<evidence type="ECO:0000313" key="5">
    <source>
        <dbReference type="EMBL" id="ADL54159.1"/>
    </source>
</evidence>
<dbReference type="Pfam" id="PF02518">
    <property type="entry name" value="HATPase_c"/>
    <property type="match status" value="1"/>
</dbReference>
<dbReference type="EMBL" id="CP002159">
    <property type="protein sequence ID" value="ADL54159.1"/>
    <property type="molecule type" value="Genomic_DNA"/>
</dbReference>
<organism evidence="5 6">
    <name type="scientific">Gallionella capsiferriformans (strain ES-2)</name>
    <name type="common">Gallionella ferruginea capsiferriformans (strain ES-2)</name>
    <dbReference type="NCBI Taxonomy" id="395494"/>
    <lineage>
        <taxon>Bacteria</taxon>
        <taxon>Pseudomonadati</taxon>
        <taxon>Pseudomonadota</taxon>
        <taxon>Betaproteobacteria</taxon>
        <taxon>Nitrosomonadales</taxon>
        <taxon>Gallionellaceae</taxon>
        <taxon>Gallionella</taxon>
    </lineage>
</organism>
<dbReference type="Proteomes" id="UP000001235">
    <property type="component" value="Chromosome"/>
</dbReference>
<evidence type="ECO:0000259" key="4">
    <source>
        <dbReference type="SMART" id="SM00387"/>
    </source>
</evidence>
<dbReference type="InterPro" id="IPR011712">
    <property type="entry name" value="Sig_transdc_His_kin_sub3_dim/P"/>
</dbReference>
<dbReference type="InterPro" id="IPR036890">
    <property type="entry name" value="HATPase_C_sf"/>
</dbReference>
<gene>
    <name evidence="5" type="ordered locus">Galf_0114</name>
</gene>
<evidence type="ECO:0000256" key="3">
    <source>
        <dbReference type="ARBA" id="ARBA00023012"/>
    </source>
</evidence>
<keyword evidence="6" id="KW-1185">Reference proteome</keyword>
<feature type="domain" description="Histidine kinase/HSP90-like ATPase" evidence="4">
    <location>
        <begin position="133"/>
        <end position="226"/>
    </location>
</feature>
<sequence>MSGVFVLIPDITDPKHGEAIALEEDRLRSFGQELHDNLGQQLAAIAYQASALEKMILSADRADTAKFAASIAMQAQSAVMECKQLAQGLLPFELEARGLMTALQALAARAVSHYQIVCEFVCATSDVRLNNAALTLNLYRIAQEAVSNAIRHGRAQNVTLLLASDSAGLRLSIFDDGCGFAKTAECAAGGMGVKIMHSRAQALGGTLVFLVRAEGGTEVRVDIRGG</sequence>
<dbReference type="Pfam" id="PF07730">
    <property type="entry name" value="HisKA_3"/>
    <property type="match status" value="1"/>
</dbReference>
<dbReference type="PANTHER" id="PTHR24421">
    <property type="entry name" value="NITRATE/NITRITE SENSOR PROTEIN NARX-RELATED"/>
    <property type="match status" value="1"/>
</dbReference>
<dbReference type="GO" id="GO:0016020">
    <property type="term" value="C:membrane"/>
    <property type="evidence" value="ECO:0007669"/>
    <property type="project" value="InterPro"/>
</dbReference>
<name>D9SIA2_GALCS</name>
<dbReference type="SMART" id="SM00387">
    <property type="entry name" value="HATPase_c"/>
    <property type="match status" value="1"/>
</dbReference>
<dbReference type="AlphaFoldDB" id="D9SIA2"/>